<keyword evidence="1" id="KW-0812">Transmembrane</keyword>
<dbReference type="EMBL" id="AQRA01000003">
    <property type="protein sequence ID" value="EZH74544.1"/>
    <property type="molecule type" value="Genomic_DNA"/>
</dbReference>
<dbReference type="Pfam" id="PF08695">
    <property type="entry name" value="Coa1"/>
    <property type="match status" value="1"/>
</dbReference>
<dbReference type="InterPro" id="IPR014807">
    <property type="entry name" value="Coa1"/>
</dbReference>
<reference evidence="2 3" key="1">
    <citation type="submission" date="2014-04" db="EMBL/GenBank/DDBJ databases">
        <title>Aquimarina sp. 22II-S11-z7 Genome Sequencing.</title>
        <authorList>
            <person name="Lai Q."/>
        </authorList>
    </citation>
    <scope>NUCLEOTIDE SEQUENCE [LARGE SCALE GENOMIC DNA]</scope>
    <source>
        <strain evidence="2 3">22II-S11-z7</strain>
    </source>
</reference>
<dbReference type="Proteomes" id="UP000023541">
    <property type="component" value="Unassembled WGS sequence"/>
</dbReference>
<gene>
    <name evidence="2" type="ORF">ATO12_12300</name>
</gene>
<dbReference type="STRING" id="1317122.ATO12_12300"/>
<evidence type="ECO:0008006" key="4">
    <source>
        <dbReference type="Google" id="ProtNLM"/>
    </source>
</evidence>
<dbReference type="AlphaFoldDB" id="A0A023BX91"/>
<evidence type="ECO:0000256" key="1">
    <source>
        <dbReference type="SAM" id="Phobius"/>
    </source>
</evidence>
<evidence type="ECO:0000313" key="2">
    <source>
        <dbReference type="EMBL" id="EZH74544.1"/>
    </source>
</evidence>
<proteinExistence type="predicted"/>
<feature type="transmembrane region" description="Helical" evidence="1">
    <location>
        <begin position="20"/>
        <end position="41"/>
    </location>
</feature>
<evidence type="ECO:0000313" key="3">
    <source>
        <dbReference type="Proteomes" id="UP000023541"/>
    </source>
</evidence>
<organism evidence="2 3">
    <name type="scientific">Aquimarina atlantica</name>
    <dbReference type="NCBI Taxonomy" id="1317122"/>
    <lineage>
        <taxon>Bacteria</taxon>
        <taxon>Pseudomonadati</taxon>
        <taxon>Bacteroidota</taxon>
        <taxon>Flavobacteriia</taxon>
        <taxon>Flavobacteriales</taxon>
        <taxon>Flavobacteriaceae</taxon>
        <taxon>Aquimarina</taxon>
    </lineage>
</organism>
<comment type="caution">
    <text evidence="2">The sequence shown here is derived from an EMBL/GenBank/DDBJ whole genome shotgun (WGS) entry which is preliminary data.</text>
</comment>
<sequence>MMNELISKKNWWSRNWKWVLPTTGVTICIFVFFMMTGNAVFRYGSVYVQPNLTGNALEIAKKNDRVIEKLGELSPIDFFRLLEGEVEYSNHNTSITLTVGIRGTKGKAKLDIVAYKKGANWEYQKITVRIKKPKKESIEILRD</sequence>
<name>A0A023BX91_9FLAO</name>
<keyword evidence="3" id="KW-1185">Reference proteome</keyword>
<keyword evidence="1" id="KW-1133">Transmembrane helix</keyword>
<protein>
    <recommendedName>
        <fullName evidence="4">Cytochrome oxidase complex assembly protein 1</fullName>
    </recommendedName>
</protein>
<keyword evidence="1" id="KW-0472">Membrane</keyword>
<dbReference type="eggNOG" id="ENOG5032QWG">
    <property type="taxonomic scope" value="Bacteria"/>
</dbReference>
<accession>A0A023BX91</accession>